<dbReference type="Pfam" id="PF13338">
    <property type="entry name" value="AbiEi_4"/>
    <property type="match status" value="1"/>
</dbReference>
<organism evidence="2 3">
    <name type="scientific">Actinotignum sanguinis</name>
    <dbReference type="NCBI Taxonomy" id="1445614"/>
    <lineage>
        <taxon>Bacteria</taxon>
        <taxon>Bacillati</taxon>
        <taxon>Actinomycetota</taxon>
        <taxon>Actinomycetes</taxon>
        <taxon>Actinomycetales</taxon>
        <taxon>Actinomycetaceae</taxon>
        <taxon>Actinotignum</taxon>
    </lineage>
</organism>
<gene>
    <name evidence="2" type="ORF">PWJ81_08955</name>
</gene>
<dbReference type="Proteomes" id="UP001219297">
    <property type="component" value="Unassembled WGS sequence"/>
</dbReference>
<name>A0ABT5V899_9ACTO</name>
<sequence>MTKPLQHPPIFSVAQLDDLGLPRTLARRGQFQRLAHGIYRDTTRDITEADALLAVQHQFPGSVVTGLSAMRLWGLPLPYRVDSWTEQMQLDCGFPSKRYCSPHPLIRWDRTQLLDSDIETIRTPGGNLRIASRPRAVLASVPDLSFYQLIAAIDALLRIPRRRFEGRSAPYTTREGLETFLAEHPSWNFVVHFRAALAWARVGADSPMETLLRLIIAMAGFPEPRLNQRLLAPDGRSLAQPDMLFEEQRIIVEYDGAPHRDASQQVKDRQRRELRTSYGWIELQVFHPDLRLPSQLRRLLLSPGTTKFPQFSPDDVPVTANLARAFRQRGWRLRN</sequence>
<reference evidence="2 3" key="1">
    <citation type="submission" date="2023-02" db="EMBL/GenBank/DDBJ databases">
        <title>Defining the Infant Male Urobiome and Moving Towards Mechanisms in Urobiome Research.</title>
        <authorList>
            <person name="Reasoner S."/>
            <person name="Flores V."/>
            <person name="Van Horn G."/>
            <person name="Morales G."/>
            <person name="Peard L."/>
            <person name="Abelson B."/>
            <person name="Manuel C."/>
            <person name="Lee J."/>
            <person name="Baker B."/>
            <person name="Williams T."/>
            <person name="Schmitz J."/>
            <person name="Clayton D."/>
            <person name="Hadjifrangiskou M."/>
        </authorList>
    </citation>
    <scope>NUCLEOTIDE SEQUENCE [LARGE SCALE GENOMIC DNA]</scope>
    <source>
        <strain evidence="2 3">AS1053</strain>
    </source>
</reference>
<accession>A0ABT5V899</accession>
<protein>
    <submittedName>
        <fullName evidence="2">Type IV toxin-antitoxin system AbiEi family antitoxin domain-containing protein</fullName>
    </submittedName>
</protein>
<proteinExistence type="predicted"/>
<dbReference type="InterPro" id="IPR025159">
    <property type="entry name" value="AbiEi_N"/>
</dbReference>
<dbReference type="RefSeq" id="WP_274778665.1">
    <property type="nucleotide sequence ID" value="NZ_JARBHI010000029.1"/>
</dbReference>
<dbReference type="EMBL" id="JARBHI010000029">
    <property type="protein sequence ID" value="MDE1657193.1"/>
    <property type="molecule type" value="Genomic_DNA"/>
</dbReference>
<evidence type="ECO:0000313" key="3">
    <source>
        <dbReference type="Proteomes" id="UP001219297"/>
    </source>
</evidence>
<evidence type="ECO:0000259" key="1">
    <source>
        <dbReference type="Pfam" id="PF13338"/>
    </source>
</evidence>
<feature type="domain" description="AbiEi antitoxin N-terminal" evidence="1">
    <location>
        <begin position="6"/>
        <end position="40"/>
    </location>
</feature>
<keyword evidence="3" id="KW-1185">Reference proteome</keyword>
<evidence type="ECO:0000313" key="2">
    <source>
        <dbReference type="EMBL" id="MDE1657193.1"/>
    </source>
</evidence>
<comment type="caution">
    <text evidence="2">The sequence shown here is derived from an EMBL/GenBank/DDBJ whole genome shotgun (WGS) entry which is preliminary data.</text>
</comment>